<sequence>MRGGNRYIGWATGLEPVPMRDSAQGAPGKARNDQREIKAAEPLPVWVWLVLSNRGDYRAKAEALAWTEAQVWVRFIDPIGREGFVWVWANAVQRR</sequence>
<evidence type="ECO:0000313" key="1">
    <source>
        <dbReference type="EMBL" id="MFD2793835.1"/>
    </source>
</evidence>
<dbReference type="EMBL" id="JBHUOG010000001">
    <property type="protein sequence ID" value="MFD2793835.1"/>
    <property type="molecule type" value="Genomic_DNA"/>
</dbReference>
<name>A0ABW5VTN7_9MICO</name>
<keyword evidence="2" id="KW-1185">Reference proteome</keyword>
<evidence type="ECO:0000313" key="2">
    <source>
        <dbReference type="Proteomes" id="UP001597479"/>
    </source>
</evidence>
<dbReference type="RefSeq" id="WP_377182380.1">
    <property type="nucleotide sequence ID" value="NZ_JBHUOG010000001.1"/>
</dbReference>
<gene>
    <name evidence="1" type="ORF">ACFS27_09800</name>
</gene>
<organism evidence="1 2">
    <name type="scientific">Promicromonospora vindobonensis</name>
    <dbReference type="NCBI Taxonomy" id="195748"/>
    <lineage>
        <taxon>Bacteria</taxon>
        <taxon>Bacillati</taxon>
        <taxon>Actinomycetota</taxon>
        <taxon>Actinomycetes</taxon>
        <taxon>Micrococcales</taxon>
        <taxon>Promicromonosporaceae</taxon>
        <taxon>Promicromonospora</taxon>
    </lineage>
</organism>
<accession>A0ABW5VTN7</accession>
<reference evidence="2" key="1">
    <citation type="journal article" date="2019" name="Int. J. Syst. Evol. Microbiol.">
        <title>The Global Catalogue of Microorganisms (GCM) 10K type strain sequencing project: providing services to taxonomists for standard genome sequencing and annotation.</title>
        <authorList>
            <consortium name="The Broad Institute Genomics Platform"/>
            <consortium name="The Broad Institute Genome Sequencing Center for Infectious Disease"/>
            <person name="Wu L."/>
            <person name="Ma J."/>
        </authorList>
    </citation>
    <scope>NUCLEOTIDE SEQUENCE [LARGE SCALE GENOMIC DNA]</scope>
    <source>
        <strain evidence="2">CCM 7044</strain>
    </source>
</reference>
<dbReference type="Proteomes" id="UP001597479">
    <property type="component" value="Unassembled WGS sequence"/>
</dbReference>
<protein>
    <submittedName>
        <fullName evidence="1">Uncharacterized protein</fullName>
    </submittedName>
</protein>
<proteinExistence type="predicted"/>
<comment type="caution">
    <text evidence="1">The sequence shown here is derived from an EMBL/GenBank/DDBJ whole genome shotgun (WGS) entry which is preliminary data.</text>
</comment>